<evidence type="ECO:0000313" key="3">
    <source>
        <dbReference type="Proteomes" id="UP000582837"/>
    </source>
</evidence>
<evidence type="ECO:0000313" key="2">
    <source>
        <dbReference type="EMBL" id="MBB6072678.1"/>
    </source>
</evidence>
<proteinExistence type="predicted"/>
<dbReference type="EMBL" id="JACHIA010000017">
    <property type="protein sequence ID" value="MBB6072678.1"/>
    <property type="molecule type" value="Genomic_DNA"/>
</dbReference>
<name>A0A841H3X6_9BACT</name>
<dbReference type="Pfam" id="PF07007">
    <property type="entry name" value="LprI"/>
    <property type="match status" value="1"/>
</dbReference>
<evidence type="ECO:0000259" key="1">
    <source>
        <dbReference type="Pfam" id="PF07007"/>
    </source>
</evidence>
<dbReference type="AlphaFoldDB" id="A0A841H3X6"/>
<keyword evidence="3" id="KW-1185">Reference proteome</keyword>
<comment type="caution">
    <text evidence="2">The sequence shown here is derived from an EMBL/GenBank/DDBJ whole genome shotgun (WGS) entry which is preliminary data.</text>
</comment>
<dbReference type="Proteomes" id="UP000582837">
    <property type="component" value="Unassembled WGS sequence"/>
</dbReference>
<protein>
    <submittedName>
        <fullName evidence="2">Uncharacterized protein YecT (DUF1311 family)</fullName>
    </submittedName>
</protein>
<organism evidence="2 3">
    <name type="scientific">Longimicrobium terrae</name>
    <dbReference type="NCBI Taxonomy" id="1639882"/>
    <lineage>
        <taxon>Bacteria</taxon>
        <taxon>Pseudomonadati</taxon>
        <taxon>Gemmatimonadota</taxon>
        <taxon>Longimicrobiia</taxon>
        <taxon>Longimicrobiales</taxon>
        <taxon>Longimicrobiaceae</taxon>
        <taxon>Longimicrobium</taxon>
    </lineage>
</organism>
<dbReference type="InterPro" id="IPR009739">
    <property type="entry name" value="LprI-like_N"/>
</dbReference>
<reference evidence="2 3" key="1">
    <citation type="submission" date="2020-08" db="EMBL/GenBank/DDBJ databases">
        <title>Genomic Encyclopedia of Type Strains, Phase IV (KMG-IV): sequencing the most valuable type-strain genomes for metagenomic binning, comparative biology and taxonomic classification.</title>
        <authorList>
            <person name="Goeker M."/>
        </authorList>
    </citation>
    <scope>NUCLEOTIDE SEQUENCE [LARGE SCALE GENOMIC DNA]</scope>
    <source>
        <strain evidence="2 3">DSM 29007</strain>
    </source>
</reference>
<accession>A0A841H3X6</accession>
<feature type="domain" description="Lysozyme inhibitor LprI-like N-terminal" evidence="1">
    <location>
        <begin position="66"/>
        <end position="148"/>
    </location>
</feature>
<dbReference type="Gene3D" id="1.20.1270.180">
    <property type="match status" value="1"/>
</dbReference>
<sequence>MSNSVHSRDRSMRMPAWPALAIVLLAGCHAPREGSVDVRETQAASPAVGQSFAQARPECDAPMPIVEKNACLARELAMAEAELRRTEAAILQSLPDSVAAATFRRAARAGTEYRDLLCLSLYQSYQGGSLGGMSIMLCKIRLTRERTRAEKEQFTMNG</sequence>
<gene>
    <name evidence="2" type="ORF">HNQ61_004341</name>
</gene>